<protein>
    <submittedName>
        <fullName evidence="1">Uncharacterized protein</fullName>
    </submittedName>
</protein>
<dbReference type="AlphaFoldDB" id="A0A8J6QQE8"/>
<dbReference type="Proteomes" id="UP000632828">
    <property type="component" value="Unassembled WGS sequence"/>
</dbReference>
<accession>A0A8J6QQE8</accession>
<evidence type="ECO:0000313" key="2">
    <source>
        <dbReference type="Proteomes" id="UP000632828"/>
    </source>
</evidence>
<proteinExistence type="predicted"/>
<evidence type="ECO:0000313" key="1">
    <source>
        <dbReference type="EMBL" id="MBD1401141.1"/>
    </source>
</evidence>
<sequence length="81" mass="9504">MEKEHLEIIHEDMNSKFDLILEGHVGLRQAIDNLDKRTTERFDLVDFKFEVLNKKIDAVAADLSAHRADTEAHNIYRVREK</sequence>
<gene>
    <name evidence="1" type="ORF">ICT70_10690</name>
</gene>
<comment type="caution">
    <text evidence="1">The sequence shown here is derived from an EMBL/GenBank/DDBJ whole genome shotgun (WGS) entry which is preliminary data.</text>
</comment>
<keyword evidence="2" id="KW-1185">Reference proteome</keyword>
<reference evidence="1" key="1">
    <citation type="submission" date="2020-09" db="EMBL/GenBank/DDBJ databases">
        <title>Pelobacter alkaliphilus sp. nov., a novel anaerobic arsenate-reducing bacterium from terrestrial mud volcano.</title>
        <authorList>
            <person name="Khomyakova M.A."/>
            <person name="Merkel A.Y."/>
            <person name="Slobodkin A.I."/>
        </authorList>
    </citation>
    <scope>NUCLEOTIDE SEQUENCE</scope>
    <source>
        <strain evidence="1">M08fum</strain>
    </source>
</reference>
<dbReference type="RefSeq" id="WP_191156423.1">
    <property type="nucleotide sequence ID" value="NZ_JACWUN010000012.1"/>
</dbReference>
<dbReference type="EMBL" id="JACWUN010000012">
    <property type="protein sequence ID" value="MBD1401141.1"/>
    <property type="molecule type" value="Genomic_DNA"/>
</dbReference>
<organism evidence="1 2">
    <name type="scientific">Pelovirga terrestris</name>
    <dbReference type="NCBI Taxonomy" id="2771352"/>
    <lineage>
        <taxon>Bacteria</taxon>
        <taxon>Pseudomonadati</taxon>
        <taxon>Thermodesulfobacteriota</taxon>
        <taxon>Desulfuromonadia</taxon>
        <taxon>Geobacterales</taxon>
        <taxon>Geobacteraceae</taxon>
        <taxon>Pelovirga</taxon>
    </lineage>
</organism>
<name>A0A8J6QQE8_9BACT</name>